<protein>
    <submittedName>
        <fullName evidence="2">Uncharacterized phage-associated protein</fullName>
    </submittedName>
</protein>
<organism evidence="2 3">
    <name type="scientific">Dyadobacter psychrophilus</name>
    <dbReference type="NCBI Taxonomy" id="651661"/>
    <lineage>
        <taxon>Bacteria</taxon>
        <taxon>Pseudomonadati</taxon>
        <taxon>Bacteroidota</taxon>
        <taxon>Cytophagia</taxon>
        <taxon>Cytophagales</taxon>
        <taxon>Spirosomataceae</taxon>
        <taxon>Dyadobacter</taxon>
    </lineage>
</organism>
<dbReference type="Pfam" id="PF13274">
    <property type="entry name" value="SocA_Panacea"/>
    <property type="match status" value="1"/>
</dbReference>
<dbReference type="InterPro" id="IPR025272">
    <property type="entry name" value="SocA_Panacea"/>
</dbReference>
<reference evidence="3" key="1">
    <citation type="submission" date="2017-02" db="EMBL/GenBank/DDBJ databases">
        <authorList>
            <person name="Varghese N."/>
            <person name="Submissions S."/>
        </authorList>
    </citation>
    <scope>NUCLEOTIDE SEQUENCE [LARGE SCALE GENOMIC DNA]</scope>
    <source>
        <strain evidence="3">DSM 22270</strain>
    </source>
</reference>
<dbReference type="RefSeq" id="WP_082217479.1">
    <property type="nucleotide sequence ID" value="NZ_FUZA01000009.1"/>
</dbReference>
<dbReference type="AlphaFoldDB" id="A0A1T5H7T0"/>
<evidence type="ECO:0000313" key="2">
    <source>
        <dbReference type="EMBL" id="SKC16704.1"/>
    </source>
</evidence>
<gene>
    <name evidence="2" type="ORF">SAMN05660293_05028</name>
</gene>
<dbReference type="STRING" id="651661.SAMN05660293_05028"/>
<sequence>MYSSVLIAGQFVNLGIKENNPVTQMKLQKMVFFAHGLHLALNNGDPLIREKFLAWRFGPVVPTIYQLYKKWGNSPIIEKTSITVNFQPLTNFSELSPSALEAINNTWEITKDVDAITLSNWSHATNSPWEITYKKVGENGVIDDNLIRNYFEQQIKSPVPAV</sequence>
<dbReference type="EMBL" id="FUZA01000009">
    <property type="protein sequence ID" value="SKC16704.1"/>
    <property type="molecule type" value="Genomic_DNA"/>
</dbReference>
<name>A0A1T5H7T0_9BACT</name>
<evidence type="ECO:0000259" key="1">
    <source>
        <dbReference type="Pfam" id="PF13274"/>
    </source>
</evidence>
<accession>A0A1T5H7T0</accession>
<dbReference type="OrthoDB" id="9799173at2"/>
<evidence type="ECO:0000313" key="3">
    <source>
        <dbReference type="Proteomes" id="UP000190897"/>
    </source>
</evidence>
<feature type="domain" description="Antitoxin SocA-like Panacea" evidence="1">
    <location>
        <begin position="27"/>
        <end position="130"/>
    </location>
</feature>
<proteinExistence type="predicted"/>
<dbReference type="Proteomes" id="UP000190897">
    <property type="component" value="Unassembled WGS sequence"/>
</dbReference>
<keyword evidence="3" id="KW-1185">Reference proteome</keyword>